<keyword evidence="3" id="KW-1185">Reference proteome</keyword>
<gene>
    <name evidence="2" type="ORF">ACFPQ5_02845</name>
</gene>
<feature type="transmembrane region" description="Helical" evidence="1">
    <location>
        <begin position="181"/>
        <end position="214"/>
    </location>
</feature>
<dbReference type="Proteomes" id="UP001596101">
    <property type="component" value="Unassembled WGS sequence"/>
</dbReference>
<feature type="transmembrane region" description="Helical" evidence="1">
    <location>
        <begin position="299"/>
        <end position="322"/>
    </location>
</feature>
<feature type="transmembrane region" description="Helical" evidence="1">
    <location>
        <begin position="155"/>
        <end position="175"/>
    </location>
</feature>
<evidence type="ECO:0008006" key="4">
    <source>
        <dbReference type="Google" id="ProtNLM"/>
    </source>
</evidence>
<feature type="transmembrane region" description="Helical" evidence="1">
    <location>
        <begin position="334"/>
        <end position="357"/>
    </location>
</feature>
<proteinExistence type="predicted"/>
<feature type="transmembrane region" description="Helical" evidence="1">
    <location>
        <begin position="45"/>
        <end position="70"/>
    </location>
</feature>
<feature type="transmembrane region" description="Helical" evidence="1">
    <location>
        <begin position="91"/>
        <end position="110"/>
    </location>
</feature>
<reference evidence="3" key="1">
    <citation type="journal article" date="2019" name="Int. J. Syst. Evol. Microbiol.">
        <title>The Global Catalogue of Microorganisms (GCM) 10K type strain sequencing project: providing services to taxonomists for standard genome sequencing and annotation.</title>
        <authorList>
            <consortium name="The Broad Institute Genomics Platform"/>
            <consortium name="The Broad Institute Genome Sequencing Center for Infectious Disease"/>
            <person name="Wu L."/>
            <person name="Ma J."/>
        </authorList>
    </citation>
    <scope>NUCLEOTIDE SEQUENCE [LARGE SCALE GENOMIC DNA]</scope>
    <source>
        <strain evidence="3">CCUG 43111</strain>
    </source>
</reference>
<dbReference type="RefSeq" id="WP_379751714.1">
    <property type="nucleotide sequence ID" value="NZ_JBHSMR010000004.1"/>
</dbReference>
<keyword evidence="1" id="KW-0472">Membrane</keyword>
<feature type="transmembrane region" description="Helical" evidence="1">
    <location>
        <begin position="12"/>
        <end position="33"/>
    </location>
</feature>
<name>A0ABW0MJR4_9BURK</name>
<evidence type="ECO:0000256" key="1">
    <source>
        <dbReference type="SAM" id="Phobius"/>
    </source>
</evidence>
<sequence>MNPTFLLVLVRLRWLAVCMVVLSHVRFILFANFSQLNETTPLLTLYYFLTSYGHEGYALYMLVSGVLLGGTSYRRWHADRNASGHFKARMLWFYALLAPALAIGAVFDMFGSRALGASGAYAHFHEFSPAFDLGAFTANFLMLQRFLAPGLGSNATLFILAFECWAYLSLAAYVLPSRRRLATLAATSMVVAAIALEPEFAGYPMLWLLGLVLAKASDWPRPSRATACLVFVGTLHISRFGGAGLAQMPEHYVPVFRLLLDVQMGLGCGALLMASRACGRQRSGQASLTWRLARHFPGAHVAIFATHFPFMMFIAAAANLGLGLPIAGSPSPLAFAAFVCLVIAIYVYGFAFSRLAFFISQRLRGRPAGRVRVAARRSPSKALGASVTSRERL</sequence>
<dbReference type="EMBL" id="JBHSMR010000004">
    <property type="protein sequence ID" value="MFC5477111.1"/>
    <property type="molecule type" value="Genomic_DNA"/>
</dbReference>
<evidence type="ECO:0000313" key="3">
    <source>
        <dbReference type="Proteomes" id="UP001596101"/>
    </source>
</evidence>
<keyword evidence="1" id="KW-0812">Transmembrane</keyword>
<keyword evidence="1" id="KW-1133">Transmembrane helix</keyword>
<organism evidence="2 3">
    <name type="scientific">Massilia suwonensis</name>
    <dbReference type="NCBI Taxonomy" id="648895"/>
    <lineage>
        <taxon>Bacteria</taxon>
        <taxon>Pseudomonadati</taxon>
        <taxon>Pseudomonadota</taxon>
        <taxon>Betaproteobacteria</taxon>
        <taxon>Burkholderiales</taxon>
        <taxon>Oxalobacteraceae</taxon>
        <taxon>Telluria group</taxon>
        <taxon>Massilia</taxon>
    </lineage>
</organism>
<accession>A0ABW0MJR4</accession>
<feature type="transmembrane region" description="Helical" evidence="1">
    <location>
        <begin position="258"/>
        <end position="278"/>
    </location>
</feature>
<protein>
    <recommendedName>
        <fullName evidence="4">Acyltransferase 3 domain-containing protein</fullName>
    </recommendedName>
</protein>
<comment type="caution">
    <text evidence="2">The sequence shown here is derived from an EMBL/GenBank/DDBJ whole genome shotgun (WGS) entry which is preliminary data.</text>
</comment>
<evidence type="ECO:0000313" key="2">
    <source>
        <dbReference type="EMBL" id="MFC5477111.1"/>
    </source>
</evidence>